<dbReference type="PROSITE" id="PS01124">
    <property type="entry name" value="HTH_ARAC_FAMILY_2"/>
    <property type="match status" value="1"/>
</dbReference>
<evidence type="ECO:0000256" key="2">
    <source>
        <dbReference type="ARBA" id="ARBA00023125"/>
    </source>
</evidence>
<dbReference type="GO" id="GO:0043565">
    <property type="term" value="F:sequence-specific DNA binding"/>
    <property type="evidence" value="ECO:0007669"/>
    <property type="project" value="InterPro"/>
</dbReference>
<dbReference type="AlphaFoldDB" id="A0A5C4TFU1"/>
<name>A0A5C4TFU1_9BACL</name>
<accession>A0A5C4TFU1</accession>
<evidence type="ECO:0000259" key="4">
    <source>
        <dbReference type="PROSITE" id="PS01124"/>
    </source>
</evidence>
<dbReference type="InterPro" id="IPR014710">
    <property type="entry name" value="RmlC-like_jellyroll"/>
</dbReference>
<dbReference type="InterPro" id="IPR009057">
    <property type="entry name" value="Homeodomain-like_sf"/>
</dbReference>
<proteinExistence type="predicted"/>
<dbReference type="GO" id="GO:0003700">
    <property type="term" value="F:DNA-binding transcription factor activity"/>
    <property type="evidence" value="ECO:0007669"/>
    <property type="project" value="InterPro"/>
</dbReference>
<dbReference type="InterPro" id="IPR018060">
    <property type="entry name" value="HTH_AraC"/>
</dbReference>
<dbReference type="InterPro" id="IPR013096">
    <property type="entry name" value="Cupin_2"/>
</dbReference>
<dbReference type="EMBL" id="VDCQ01000004">
    <property type="protein sequence ID" value="TNJ67506.1"/>
    <property type="molecule type" value="Genomic_DNA"/>
</dbReference>
<evidence type="ECO:0000313" key="5">
    <source>
        <dbReference type="EMBL" id="TNJ67506.1"/>
    </source>
</evidence>
<dbReference type="SUPFAM" id="SSF51215">
    <property type="entry name" value="Regulatory protein AraC"/>
    <property type="match status" value="1"/>
</dbReference>
<dbReference type="Gene3D" id="2.60.120.10">
    <property type="entry name" value="Jelly Rolls"/>
    <property type="match status" value="1"/>
</dbReference>
<dbReference type="PRINTS" id="PR00032">
    <property type="entry name" value="HTHARAC"/>
</dbReference>
<dbReference type="Pfam" id="PF12833">
    <property type="entry name" value="HTH_18"/>
    <property type="match status" value="1"/>
</dbReference>
<dbReference type="SMART" id="SM00342">
    <property type="entry name" value="HTH_ARAC"/>
    <property type="match status" value="1"/>
</dbReference>
<dbReference type="PANTHER" id="PTHR43280:SF11">
    <property type="entry name" value="RCS-SPECIFIC HTH-TYPE TRANSCRIPTIONAL ACTIVATOR RCLR"/>
    <property type="match status" value="1"/>
</dbReference>
<dbReference type="InterPro" id="IPR018062">
    <property type="entry name" value="HTH_AraC-typ_CS"/>
</dbReference>
<dbReference type="SUPFAM" id="SSF46689">
    <property type="entry name" value="Homeodomain-like"/>
    <property type="match status" value="2"/>
</dbReference>
<dbReference type="PROSITE" id="PS00041">
    <property type="entry name" value="HTH_ARAC_FAMILY_1"/>
    <property type="match status" value="1"/>
</dbReference>
<evidence type="ECO:0000256" key="1">
    <source>
        <dbReference type="ARBA" id="ARBA00023015"/>
    </source>
</evidence>
<dbReference type="Proteomes" id="UP000307943">
    <property type="component" value="Unassembled WGS sequence"/>
</dbReference>
<protein>
    <submittedName>
        <fullName evidence="5">AraC family transcriptional regulator</fullName>
    </submittedName>
</protein>
<comment type="caution">
    <text evidence="5">The sequence shown here is derived from an EMBL/GenBank/DDBJ whole genome shotgun (WGS) entry which is preliminary data.</text>
</comment>
<evidence type="ECO:0000313" key="6">
    <source>
        <dbReference type="Proteomes" id="UP000307943"/>
    </source>
</evidence>
<dbReference type="PANTHER" id="PTHR43280">
    <property type="entry name" value="ARAC-FAMILY TRANSCRIPTIONAL REGULATOR"/>
    <property type="match status" value="1"/>
</dbReference>
<keyword evidence="3" id="KW-0804">Transcription</keyword>
<reference evidence="5 6" key="1">
    <citation type="submission" date="2019-05" db="EMBL/GenBank/DDBJ databases">
        <title>We sequenced the genome of Paenibacillus hemerocallicola KCTC 33185 for further insight into its adaptation and study the phylogeny of Paenibacillus.</title>
        <authorList>
            <person name="Narsing Rao M.P."/>
        </authorList>
    </citation>
    <scope>NUCLEOTIDE SEQUENCE [LARGE SCALE GENOMIC DNA]</scope>
    <source>
        <strain evidence="5 6">KCTC 33185</strain>
    </source>
</reference>
<dbReference type="CDD" id="cd02208">
    <property type="entry name" value="cupin_RmlC-like"/>
    <property type="match status" value="1"/>
</dbReference>
<feature type="domain" description="HTH araC/xylS-type" evidence="4">
    <location>
        <begin position="189"/>
        <end position="286"/>
    </location>
</feature>
<evidence type="ECO:0000256" key="3">
    <source>
        <dbReference type="ARBA" id="ARBA00023163"/>
    </source>
</evidence>
<dbReference type="InterPro" id="IPR020449">
    <property type="entry name" value="Tscrpt_reg_AraC-type_HTH"/>
</dbReference>
<organism evidence="5 6">
    <name type="scientific">Paenibacillus hemerocallicola</name>
    <dbReference type="NCBI Taxonomy" id="1172614"/>
    <lineage>
        <taxon>Bacteria</taxon>
        <taxon>Bacillati</taxon>
        <taxon>Bacillota</taxon>
        <taxon>Bacilli</taxon>
        <taxon>Bacillales</taxon>
        <taxon>Paenibacillaceae</taxon>
        <taxon>Paenibacillus</taxon>
    </lineage>
</organism>
<keyword evidence="1" id="KW-0805">Transcription regulation</keyword>
<sequence>MPMNIGSLPELAPAVNYASRSRAAKGTSWGPRQIPDCQWFYVVAGEATLQLGPDTYKIEPGECVFYGARSPHLLTIVRPTDYYSLHFSWQASAPEPVHPAYRIETLPAKALSLKAEQHRLDIPGHAEITIPHHFRMPGMEPLLDEIVKEYEHEHLGFSFQLRALLMELITLAVRQWTARDTAERIGKIGPALRAMRERPDRNWSVTELSGLCGYHPSYFTKLFNKEAGTNPKQFLVAERVKQAKQMLLRGESIQSISERLGYSSLHYFSSNFKKETGLTPSEFRQEPGTSSER</sequence>
<gene>
    <name evidence="5" type="ORF">FE784_03745</name>
</gene>
<dbReference type="Gene3D" id="1.10.10.60">
    <property type="entry name" value="Homeodomain-like"/>
    <property type="match status" value="2"/>
</dbReference>
<keyword evidence="6" id="KW-1185">Reference proteome</keyword>
<dbReference type="Pfam" id="PF07883">
    <property type="entry name" value="Cupin_2"/>
    <property type="match status" value="1"/>
</dbReference>
<dbReference type="OrthoDB" id="2549759at2"/>
<keyword evidence="2" id="KW-0238">DNA-binding</keyword>
<dbReference type="InterPro" id="IPR037923">
    <property type="entry name" value="HTH-like"/>
</dbReference>